<reference evidence="1" key="2">
    <citation type="journal article" date="2015" name="Data Brief">
        <title>Shoot transcriptome of the giant reed, Arundo donax.</title>
        <authorList>
            <person name="Barrero R.A."/>
            <person name="Guerrero F.D."/>
            <person name="Moolhuijzen P."/>
            <person name="Goolsby J.A."/>
            <person name="Tidwell J."/>
            <person name="Bellgard S.E."/>
            <person name="Bellgard M.I."/>
        </authorList>
    </citation>
    <scope>NUCLEOTIDE SEQUENCE</scope>
    <source>
        <tissue evidence="1">Shoot tissue taken approximately 20 cm above the soil surface</tissue>
    </source>
</reference>
<reference evidence="1" key="1">
    <citation type="submission" date="2014-09" db="EMBL/GenBank/DDBJ databases">
        <authorList>
            <person name="Magalhaes I.L.F."/>
            <person name="Oliveira U."/>
            <person name="Santos F.R."/>
            <person name="Vidigal T.H.D.A."/>
            <person name="Brescovit A.D."/>
            <person name="Santos A.J."/>
        </authorList>
    </citation>
    <scope>NUCLEOTIDE SEQUENCE</scope>
    <source>
        <tissue evidence="1">Shoot tissue taken approximately 20 cm above the soil surface</tissue>
    </source>
</reference>
<organism evidence="1">
    <name type="scientific">Arundo donax</name>
    <name type="common">Giant reed</name>
    <name type="synonym">Donax arundinaceus</name>
    <dbReference type="NCBI Taxonomy" id="35708"/>
    <lineage>
        <taxon>Eukaryota</taxon>
        <taxon>Viridiplantae</taxon>
        <taxon>Streptophyta</taxon>
        <taxon>Embryophyta</taxon>
        <taxon>Tracheophyta</taxon>
        <taxon>Spermatophyta</taxon>
        <taxon>Magnoliopsida</taxon>
        <taxon>Liliopsida</taxon>
        <taxon>Poales</taxon>
        <taxon>Poaceae</taxon>
        <taxon>PACMAD clade</taxon>
        <taxon>Arundinoideae</taxon>
        <taxon>Arundineae</taxon>
        <taxon>Arundo</taxon>
    </lineage>
</organism>
<dbReference type="EMBL" id="GBRH01201132">
    <property type="protein sequence ID" value="JAD96763.1"/>
    <property type="molecule type" value="Transcribed_RNA"/>
</dbReference>
<proteinExistence type="predicted"/>
<accession>A0A0A9ECM3</accession>
<evidence type="ECO:0000313" key="1">
    <source>
        <dbReference type="EMBL" id="JAD96763.1"/>
    </source>
</evidence>
<name>A0A0A9ECM3_ARUDO</name>
<dbReference type="AlphaFoldDB" id="A0A0A9ECM3"/>
<protein>
    <submittedName>
        <fullName evidence="1">Uncharacterized protein</fullName>
    </submittedName>
</protein>
<sequence>MLQLKKESTFRTERQRRHVAGWWRMNNGYRPDRFCEFKHDHNVERSYHQLMLNYVVRTILGTRGMLDIPI</sequence>